<dbReference type="PANTHER" id="PTHR31061:SF24">
    <property type="entry name" value="LD22376P"/>
    <property type="match status" value="1"/>
</dbReference>
<dbReference type="GO" id="GO:0016746">
    <property type="term" value="F:acyltransferase activity"/>
    <property type="evidence" value="ECO:0007669"/>
    <property type="project" value="UniProtKB-KW"/>
</dbReference>
<keyword evidence="2" id="KW-0012">Acyltransferase</keyword>
<dbReference type="EMBL" id="JACHCA010000002">
    <property type="protein sequence ID" value="MBB6126669.1"/>
    <property type="molecule type" value="Genomic_DNA"/>
</dbReference>
<proteinExistence type="predicted"/>
<feature type="transmembrane region" description="Helical" evidence="1">
    <location>
        <begin position="20"/>
        <end position="37"/>
    </location>
</feature>
<reference evidence="2 3" key="1">
    <citation type="submission" date="2020-08" db="EMBL/GenBank/DDBJ databases">
        <title>Genomic Encyclopedia of Type Strains, Phase IV (KMG-V): Genome sequencing to study the core and pangenomes of soil and plant-associated prokaryotes.</title>
        <authorList>
            <person name="Whitman W."/>
        </authorList>
    </citation>
    <scope>NUCLEOTIDE SEQUENCE [LARGE SCALE GENOMIC DNA]</scope>
    <source>
        <strain evidence="2 3">MP601</strain>
    </source>
</reference>
<accession>A0A841J646</accession>
<dbReference type="AlphaFoldDB" id="A0A841J646"/>
<name>A0A841J646_9SPHI</name>
<protein>
    <submittedName>
        <fullName evidence="2">Putative acyltransferase</fullName>
    </submittedName>
</protein>
<organism evidence="2 3">
    <name type="scientific">Mucilaginibacter lappiensis</name>
    <dbReference type="NCBI Taxonomy" id="354630"/>
    <lineage>
        <taxon>Bacteria</taxon>
        <taxon>Pseudomonadati</taxon>
        <taxon>Bacteroidota</taxon>
        <taxon>Sphingobacteriia</taxon>
        <taxon>Sphingobacteriales</taxon>
        <taxon>Sphingobacteriaceae</taxon>
        <taxon>Mucilaginibacter</taxon>
    </lineage>
</organism>
<feature type="transmembrane region" description="Helical" evidence="1">
    <location>
        <begin position="293"/>
        <end position="312"/>
    </location>
</feature>
<feature type="transmembrane region" description="Helical" evidence="1">
    <location>
        <begin position="61"/>
        <end position="83"/>
    </location>
</feature>
<keyword evidence="1" id="KW-0472">Membrane</keyword>
<feature type="transmembrane region" description="Helical" evidence="1">
    <location>
        <begin position="202"/>
        <end position="223"/>
    </location>
</feature>
<keyword evidence="1" id="KW-0812">Transmembrane</keyword>
<evidence type="ECO:0000313" key="2">
    <source>
        <dbReference type="EMBL" id="MBB6126669.1"/>
    </source>
</evidence>
<dbReference type="PANTHER" id="PTHR31061">
    <property type="entry name" value="LD22376P"/>
    <property type="match status" value="1"/>
</dbReference>
<feature type="transmembrane region" description="Helical" evidence="1">
    <location>
        <begin position="149"/>
        <end position="169"/>
    </location>
</feature>
<keyword evidence="2" id="KW-0808">Transferase</keyword>
<keyword evidence="1" id="KW-1133">Transmembrane helix</keyword>
<evidence type="ECO:0000256" key="1">
    <source>
        <dbReference type="SAM" id="Phobius"/>
    </source>
</evidence>
<comment type="caution">
    <text evidence="2">The sequence shown here is derived from an EMBL/GenBank/DDBJ whole genome shotgun (WGS) entry which is preliminary data.</text>
</comment>
<sequence>MENIIPKTSNRLISLDVMRGLIMILLAGESCLVYKSLKTLHPGGMVDGFIGQFFHHPWHGLHFWDCVQPAFMLMAGSAMYISFQSKKAKGVTWEQNFKHIAIRSVKLFLLGTGLHCVAAGKLVFELWNVLTQLSVTTLIAYLIINRSFWFQLGLSVVLLVLTDVLYRQILMPGYDQPFVESHNFGSYIDTILMGKINTDGWVTINFIPTAAHTIWGVLAGRLLIADKRAYQKIKYLIIAGVIGLVLGYGFDFVNITPIIKRISTSSFVLASGGWVLLLMAFLYWLVDIKQVNKYAWVCIVVGMNSIFIYLFFETVGTQWFNGAVGIFVKGFLGFTGISTSVIAVFSALVTLLAEWYLCYFLSKHKVFVKI</sequence>
<feature type="transmembrane region" description="Helical" evidence="1">
    <location>
        <begin position="332"/>
        <end position="357"/>
    </location>
</feature>
<feature type="transmembrane region" description="Helical" evidence="1">
    <location>
        <begin position="235"/>
        <end position="255"/>
    </location>
</feature>
<gene>
    <name evidence="2" type="ORF">HDF22_000774</name>
</gene>
<dbReference type="RefSeq" id="WP_183585772.1">
    <property type="nucleotide sequence ID" value="NZ_JACHCA010000002.1"/>
</dbReference>
<dbReference type="Proteomes" id="UP000548326">
    <property type="component" value="Unassembled WGS sequence"/>
</dbReference>
<evidence type="ECO:0000313" key="3">
    <source>
        <dbReference type="Proteomes" id="UP000548326"/>
    </source>
</evidence>
<feature type="transmembrane region" description="Helical" evidence="1">
    <location>
        <begin position="267"/>
        <end position="286"/>
    </location>
</feature>